<keyword evidence="2" id="KW-1185">Reference proteome</keyword>
<dbReference type="Proteomes" id="UP001140949">
    <property type="component" value="Unassembled WGS sequence"/>
</dbReference>
<evidence type="ECO:0000313" key="2">
    <source>
        <dbReference type="Proteomes" id="UP001140949"/>
    </source>
</evidence>
<organism evidence="1 2">
    <name type="scientific">Iris pallida</name>
    <name type="common">Sweet iris</name>
    <dbReference type="NCBI Taxonomy" id="29817"/>
    <lineage>
        <taxon>Eukaryota</taxon>
        <taxon>Viridiplantae</taxon>
        <taxon>Streptophyta</taxon>
        <taxon>Embryophyta</taxon>
        <taxon>Tracheophyta</taxon>
        <taxon>Spermatophyta</taxon>
        <taxon>Magnoliopsida</taxon>
        <taxon>Liliopsida</taxon>
        <taxon>Asparagales</taxon>
        <taxon>Iridaceae</taxon>
        <taxon>Iridoideae</taxon>
        <taxon>Irideae</taxon>
        <taxon>Iris</taxon>
    </lineage>
</organism>
<dbReference type="AlphaFoldDB" id="A0AAX6EEQ4"/>
<protein>
    <submittedName>
        <fullName evidence="1">Classical arabinogalactan protein 9</fullName>
    </submittedName>
</protein>
<dbReference type="EMBL" id="JANAVB010037413">
    <property type="protein sequence ID" value="KAJ6802428.1"/>
    <property type="molecule type" value="Genomic_DNA"/>
</dbReference>
<evidence type="ECO:0000313" key="1">
    <source>
        <dbReference type="EMBL" id="KAJ6802428.1"/>
    </source>
</evidence>
<reference evidence="1" key="2">
    <citation type="submission" date="2023-04" db="EMBL/GenBank/DDBJ databases">
        <authorList>
            <person name="Bruccoleri R.E."/>
            <person name="Oakeley E.J."/>
            <person name="Faust A.-M."/>
            <person name="Dessus-Babus S."/>
            <person name="Altorfer M."/>
            <person name="Burckhardt D."/>
            <person name="Oertli M."/>
            <person name="Naumann U."/>
            <person name="Petersen F."/>
            <person name="Wong J."/>
        </authorList>
    </citation>
    <scope>NUCLEOTIDE SEQUENCE</scope>
    <source>
        <strain evidence="1">GSM-AAB239-AS_SAM_17_03QT</strain>
        <tissue evidence="1">Leaf</tissue>
    </source>
</reference>
<proteinExistence type="predicted"/>
<comment type="caution">
    <text evidence="1">The sequence shown here is derived from an EMBL/GenBank/DDBJ whole genome shotgun (WGS) entry which is preliminary data.</text>
</comment>
<reference evidence="1" key="1">
    <citation type="journal article" date="2023" name="GigaByte">
        <title>Genome assembly of the bearded iris, Iris pallida Lam.</title>
        <authorList>
            <person name="Bruccoleri R.E."/>
            <person name="Oakeley E.J."/>
            <person name="Faust A.M.E."/>
            <person name="Altorfer M."/>
            <person name="Dessus-Babus S."/>
            <person name="Burckhardt D."/>
            <person name="Oertli M."/>
            <person name="Naumann U."/>
            <person name="Petersen F."/>
            <person name="Wong J."/>
        </authorList>
    </citation>
    <scope>NUCLEOTIDE SEQUENCE</scope>
    <source>
        <strain evidence="1">GSM-AAB239-AS_SAM_17_03QT</strain>
    </source>
</reference>
<sequence>MVPNAELGAATREGGGGSVPTTVQIWTGVASAARVVIDGARGDTTRSMCSGRAEGGGSRSAAALGRHGGSRWLAAADLGYVAASDLGTGGGQVLSHSPSFFGVFYLAMVVVV</sequence>
<accession>A0AAX6EEQ4</accession>
<gene>
    <name evidence="1" type="ORF">M6B38_193280</name>
</gene>
<name>A0AAX6EEQ4_IRIPA</name>